<accession>A0A8T1TQA3</accession>
<evidence type="ECO:0000313" key="2">
    <source>
        <dbReference type="EMBL" id="KAG6943263.1"/>
    </source>
</evidence>
<sequence>MQRDSYRRTVNKTKKKREKEKTKKQHTARKKEKVKRVYSSPHIVKKPAAPTPAAAPAGARDGDVATARVELPTTNEVRPPSARDDVQENIAASTPRELEDPAQGTGVSVQPGSWPCACRGSLATQSPHVIYI</sequence>
<reference evidence="2" key="1">
    <citation type="submission" date="2021-01" db="EMBL/GenBank/DDBJ databases">
        <title>Phytophthora aleatoria, a newly-described species from Pinus radiata is distinct from Phytophthora cactorum isolates based on comparative genomics.</title>
        <authorList>
            <person name="Mcdougal R."/>
            <person name="Panda P."/>
            <person name="Williams N."/>
            <person name="Studholme D.J."/>
        </authorList>
    </citation>
    <scope>NUCLEOTIDE SEQUENCE</scope>
    <source>
        <strain evidence="2">NZFS 3830</strain>
    </source>
</reference>
<feature type="region of interest" description="Disordered" evidence="1">
    <location>
        <begin position="1"/>
        <end position="112"/>
    </location>
</feature>
<evidence type="ECO:0000313" key="3">
    <source>
        <dbReference type="Proteomes" id="UP000688947"/>
    </source>
</evidence>
<dbReference type="AlphaFoldDB" id="A0A8T1TQA3"/>
<protein>
    <submittedName>
        <fullName evidence="2">Uncharacterized protein</fullName>
    </submittedName>
</protein>
<name>A0A8T1TQA3_9STRA</name>
<gene>
    <name evidence="2" type="ORF">JG687_00018571</name>
</gene>
<evidence type="ECO:0000256" key="1">
    <source>
        <dbReference type="SAM" id="MobiDB-lite"/>
    </source>
</evidence>
<dbReference type="OrthoDB" id="129707at2759"/>
<dbReference type="EMBL" id="JAENGZ010002625">
    <property type="protein sequence ID" value="KAG6943263.1"/>
    <property type="molecule type" value="Genomic_DNA"/>
</dbReference>
<organism evidence="2 3">
    <name type="scientific">Phytophthora cactorum</name>
    <dbReference type="NCBI Taxonomy" id="29920"/>
    <lineage>
        <taxon>Eukaryota</taxon>
        <taxon>Sar</taxon>
        <taxon>Stramenopiles</taxon>
        <taxon>Oomycota</taxon>
        <taxon>Peronosporomycetes</taxon>
        <taxon>Peronosporales</taxon>
        <taxon>Peronosporaceae</taxon>
        <taxon>Phytophthora</taxon>
    </lineage>
</organism>
<dbReference type="Proteomes" id="UP000688947">
    <property type="component" value="Unassembled WGS sequence"/>
</dbReference>
<feature type="compositionally biased region" description="Low complexity" evidence="1">
    <location>
        <begin position="47"/>
        <end position="59"/>
    </location>
</feature>
<comment type="caution">
    <text evidence="2">The sequence shown here is derived from an EMBL/GenBank/DDBJ whole genome shotgun (WGS) entry which is preliminary data.</text>
</comment>
<feature type="compositionally biased region" description="Basic residues" evidence="1">
    <location>
        <begin position="9"/>
        <end position="36"/>
    </location>
</feature>
<proteinExistence type="predicted"/>